<reference evidence="3" key="1">
    <citation type="submission" date="2021-01" db="EMBL/GenBank/DDBJ databases">
        <title>Lacisediminihabitans sp. nov. strain G11-30, isolated from Antarctic Soil.</title>
        <authorList>
            <person name="Li J."/>
        </authorList>
    </citation>
    <scope>NUCLEOTIDE SEQUENCE</scope>
    <source>
        <strain evidence="3">G11-30</strain>
    </source>
</reference>
<dbReference type="EMBL" id="JAEPES010000001">
    <property type="protein sequence ID" value="MBK4346684.1"/>
    <property type="molecule type" value="Genomic_DNA"/>
</dbReference>
<feature type="coiled-coil region" evidence="1">
    <location>
        <begin position="97"/>
        <end position="159"/>
    </location>
</feature>
<dbReference type="Gene3D" id="1.10.287.1490">
    <property type="match status" value="1"/>
</dbReference>
<accession>A0A934W2Z5</accession>
<keyword evidence="1" id="KW-0175">Coiled coil</keyword>
<evidence type="ECO:0000256" key="1">
    <source>
        <dbReference type="SAM" id="Coils"/>
    </source>
</evidence>
<comment type="caution">
    <text evidence="3">The sequence shown here is derived from an EMBL/GenBank/DDBJ whole genome shotgun (WGS) entry which is preliminary data.</text>
</comment>
<dbReference type="Proteomes" id="UP000636458">
    <property type="component" value="Unassembled WGS sequence"/>
</dbReference>
<proteinExistence type="predicted"/>
<dbReference type="Pfam" id="PF24481">
    <property type="entry name" value="CT398_CC"/>
    <property type="match status" value="1"/>
</dbReference>
<protein>
    <recommendedName>
        <fullName evidence="2">CT398-like coiled coil hairpin domain-containing protein</fullName>
    </recommendedName>
</protein>
<gene>
    <name evidence="3" type="ORF">IV501_03465</name>
</gene>
<evidence type="ECO:0000259" key="2">
    <source>
        <dbReference type="Pfam" id="PF24481"/>
    </source>
</evidence>
<organism evidence="3 4">
    <name type="scientific">Lacisediminihabitans changchengi</name>
    <dbReference type="NCBI Taxonomy" id="2787634"/>
    <lineage>
        <taxon>Bacteria</taxon>
        <taxon>Bacillati</taxon>
        <taxon>Actinomycetota</taxon>
        <taxon>Actinomycetes</taxon>
        <taxon>Micrococcales</taxon>
        <taxon>Microbacteriaceae</taxon>
        <taxon>Lacisediminihabitans</taxon>
    </lineage>
</organism>
<dbReference type="InterPro" id="IPR056003">
    <property type="entry name" value="CT398_CC_hairpin"/>
</dbReference>
<evidence type="ECO:0000313" key="3">
    <source>
        <dbReference type="EMBL" id="MBK4346684.1"/>
    </source>
</evidence>
<name>A0A934W2Z5_9MICO</name>
<dbReference type="RefSeq" id="WP_200554995.1">
    <property type="nucleotide sequence ID" value="NZ_JAEPES010000001.1"/>
</dbReference>
<evidence type="ECO:0000313" key="4">
    <source>
        <dbReference type="Proteomes" id="UP000636458"/>
    </source>
</evidence>
<sequence>MALKASPTEQARLLDLQALDTRIRQLDHRAKSLPELKVLAGLGVEVDGLRVERLSATGAVEDARLELGRIESDVAVVEARITRDTDRLQSSTSVKDVAGLESELSGLRKRQNDLEEIELTVMERLENLEAVLREADVRVTEVEQKIAEATADKDAALRAIIDERTKAAADRSALAAQVSAELLALYQRQLDRYGAGASFLQYGTSSASGVKLNENDMQTIRAAAPDDVILCPDSSAILVRTAESGL</sequence>
<feature type="domain" description="CT398-like coiled coil hairpin" evidence="2">
    <location>
        <begin position="16"/>
        <end position="194"/>
    </location>
</feature>
<keyword evidence="4" id="KW-1185">Reference proteome</keyword>
<dbReference type="AlphaFoldDB" id="A0A934W2Z5"/>